<dbReference type="SUPFAM" id="SSF53098">
    <property type="entry name" value="Ribonuclease H-like"/>
    <property type="match status" value="1"/>
</dbReference>
<organism evidence="2 3">
    <name type="scientific">Diaphorina citri</name>
    <name type="common">Asian citrus psyllid</name>
    <dbReference type="NCBI Taxonomy" id="121845"/>
    <lineage>
        <taxon>Eukaryota</taxon>
        <taxon>Metazoa</taxon>
        <taxon>Ecdysozoa</taxon>
        <taxon>Arthropoda</taxon>
        <taxon>Hexapoda</taxon>
        <taxon>Insecta</taxon>
        <taxon>Pterygota</taxon>
        <taxon>Neoptera</taxon>
        <taxon>Paraneoptera</taxon>
        <taxon>Hemiptera</taxon>
        <taxon>Sternorrhyncha</taxon>
        <taxon>Psylloidea</taxon>
        <taxon>Psyllidae</taxon>
        <taxon>Diaphorininae</taxon>
        <taxon>Diaphorina</taxon>
    </lineage>
</organism>
<dbReference type="InterPro" id="IPR036397">
    <property type="entry name" value="RNaseH_sf"/>
</dbReference>
<dbReference type="GeneID" id="108254098"/>
<keyword evidence="2" id="KW-1185">Reference proteome</keyword>
<accession>A0A1S4ER82</accession>
<dbReference type="Gene3D" id="3.30.420.10">
    <property type="entry name" value="Ribonuclease H-like superfamily/Ribonuclease H"/>
    <property type="match status" value="1"/>
</dbReference>
<evidence type="ECO:0000313" key="2">
    <source>
        <dbReference type="Proteomes" id="UP000079169"/>
    </source>
</evidence>
<dbReference type="InterPro" id="IPR050951">
    <property type="entry name" value="Retrovirus_Pol_polyprotein"/>
</dbReference>
<dbReference type="KEGG" id="dci:108254098"/>
<dbReference type="Proteomes" id="UP000079169">
    <property type="component" value="Unplaced"/>
</dbReference>
<dbReference type="PROSITE" id="PS50994">
    <property type="entry name" value="INTEGRASE"/>
    <property type="match status" value="1"/>
</dbReference>
<dbReference type="PANTHER" id="PTHR37984:SF13">
    <property type="entry name" value="RIBONUCLEASE H"/>
    <property type="match status" value="1"/>
</dbReference>
<dbReference type="STRING" id="121845.A0A1S4ER82"/>
<evidence type="ECO:0000313" key="3">
    <source>
        <dbReference type="RefSeq" id="XP_017304557.1"/>
    </source>
</evidence>
<dbReference type="GO" id="GO:0015074">
    <property type="term" value="P:DNA integration"/>
    <property type="evidence" value="ECO:0007669"/>
    <property type="project" value="InterPro"/>
</dbReference>
<dbReference type="GO" id="GO:0003676">
    <property type="term" value="F:nucleic acid binding"/>
    <property type="evidence" value="ECO:0007669"/>
    <property type="project" value="InterPro"/>
</dbReference>
<gene>
    <name evidence="3" type="primary">LOC108254098</name>
</gene>
<feature type="non-terminal residue" evidence="3">
    <location>
        <position position="150"/>
    </location>
</feature>
<dbReference type="RefSeq" id="XP_017304557.1">
    <property type="nucleotide sequence ID" value="XM_017449068.1"/>
</dbReference>
<dbReference type="Pfam" id="PF13683">
    <property type="entry name" value="rve_3"/>
    <property type="match status" value="1"/>
</dbReference>
<dbReference type="AlphaFoldDB" id="A0A1S4ER82"/>
<evidence type="ECO:0000259" key="1">
    <source>
        <dbReference type="PROSITE" id="PS50994"/>
    </source>
</evidence>
<dbReference type="PaxDb" id="121845-A0A1S4ER82"/>
<proteinExistence type="predicted"/>
<dbReference type="InterPro" id="IPR012337">
    <property type="entry name" value="RNaseH-like_sf"/>
</dbReference>
<reference evidence="3" key="1">
    <citation type="submission" date="2025-08" db="UniProtKB">
        <authorList>
            <consortium name="RefSeq"/>
        </authorList>
    </citation>
    <scope>IDENTIFICATION</scope>
</reference>
<dbReference type="InterPro" id="IPR001584">
    <property type="entry name" value="Integrase_cat-core"/>
</dbReference>
<sequence>MIKNAPTSSSTIELLENIFSSHGYPVVLVSDNHSIFQSEQFHTYCTDRGIFQKFIAPGHPATNGLAERNVQTLKNRLKTMAQDSTPLHVKLQEILLRYRATPLACGKTPAELYLKRNVRIRLDAVFPYRPQPTSDYSKPIRSLQEGERVQ</sequence>
<protein>
    <submittedName>
        <fullName evidence="3">Uncharacterized protein K02A2.6-like</fullName>
    </submittedName>
</protein>
<name>A0A1S4ER82_DIACI</name>
<dbReference type="PANTHER" id="PTHR37984">
    <property type="entry name" value="PROTEIN CBG26694"/>
    <property type="match status" value="1"/>
</dbReference>
<feature type="domain" description="Integrase catalytic" evidence="1">
    <location>
        <begin position="1"/>
        <end position="117"/>
    </location>
</feature>
<dbReference type="OMA" id="REFLMHY"/>